<dbReference type="Pfam" id="PF02954">
    <property type="entry name" value="HTH_8"/>
    <property type="match status" value="1"/>
</dbReference>
<name>U7DCA1_9BACT</name>
<keyword evidence="4" id="KW-0804">Transcription</keyword>
<dbReference type="Pfam" id="PF13426">
    <property type="entry name" value="PAS_9"/>
    <property type="match status" value="1"/>
</dbReference>
<reference evidence="7 8" key="1">
    <citation type="journal article" date="2013" name="Environ. Microbiol.">
        <title>Genome analysis of Chitinivibrio alkaliphilus gen. nov., sp. nov., a novel extremely haloalkaliphilic anaerobic chitinolytic bacterium from the candidate phylum Termite Group 3.</title>
        <authorList>
            <person name="Sorokin D.Y."/>
            <person name="Gumerov V.M."/>
            <person name="Rakitin A.L."/>
            <person name="Beletsky A.V."/>
            <person name="Damste J.S."/>
            <person name="Muyzer G."/>
            <person name="Mardanov A.V."/>
            <person name="Ravin N.V."/>
        </authorList>
    </citation>
    <scope>NUCLEOTIDE SEQUENCE [LARGE SCALE GENOMIC DNA]</scope>
    <source>
        <strain evidence="7 8">ACht1</strain>
    </source>
</reference>
<dbReference type="PROSITE" id="PS50045">
    <property type="entry name" value="SIGMA54_INTERACT_4"/>
    <property type="match status" value="1"/>
</dbReference>
<dbReference type="Proteomes" id="UP000017148">
    <property type="component" value="Unassembled WGS sequence"/>
</dbReference>
<dbReference type="PANTHER" id="PTHR32071">
    <property type="entry name" value="TRANSCRIPTIONAL REGULATORY PROTEIN"/>
    <property type="match status" value="1"/>
</dbReference>
<dbReference type="InterPro" id="IPR003593">
    <property type="entry name" value="AAA+_ATPase"/>
</dbReference>
<dbReference type="InterPro" id="IPR009057">
    <property type="entry name" value="Homeodomain-like_sf"/>
</dbReference>
<dbReference type="SUPFAM" id="SSF46689">
    <property type="entry name" value="Homeodomain-like"/>
    <property type="match status" value="1"/>
</dbReference>
<dbReference type="SUPFAM" id="SSF52540">
    <property type="entry name" value="P-loop containing nucleoside triphosphate hydrolases"/>
    <property type="match status" value="1"/>
</dbReference>
<evidence type="ECO:0000313" key="7">
    <source>
        <dbReference type="EMBL" id="ERP39203.1"/>
    </source>
</evidence>
<proteinExistence type="predicted"/>
<evidence type="ECO:0000256" key="3">
    <source>
        <dbReference type="ARBA" id="ARBA00023015"/>
    </source>
</evidence>
<evidence type="ECO:0000259" key="6">
    <source>
        <dbReference type="PROSITE" id="PS50112"/>
    </source>
</evidence>
<protein>
    <submittedName>
        <fullName evidence="7">PAS modulated sigma54 specific transcriptional regulator, Fis family</fullName>
    </submittedName>
</protein>
<organism evidence="7 8">
    <name type="scientific">Chitinivibrio alkaliphilus ACht1</name>
    <dbReference type="NCBI Taxonomy" id="1313304"/>
    <lineage>
        <taxon>Bacteria</taxon>
        <taxon>Pseudomonadati</taxon>
        <taxon>Fibrobacterota</taxon>
        <taxon>Chitinivibrionia</taxon>
        <taxon>Chitinivibrionales</taxon>
        <taxon>Chitinivibrionaceae</taxon>
        <taxon>Chitinivibrio</taxon>
    </lineage>
</organism>
<dbReference type="OrthoDB" id="9814761at2"/>
<dbReference type="GO" id="GO:0005524">
    <property type="term" value="F:ATP binding"/>
    <property type="evidence" value="ECO:0007669"/>
    <property type="project" value="UniProtKB-KW"/>
</dbReference>
<dbReference type="InterPro" id="IPR027417">
    <property type="entry name" value="P-loop_NTPase"/>
</dbReference>
<dbReference type="Gene3D" id="1.10.8.60">
    <property type="match status" value="1"/>
</dbReference>
<dbReference type="STRING" id="1313304.CALK_0373"/>
<dbReference type="NCBIfam" id="TIGR00229">
    <property type="entry name" value="sensory_box"/>
    <property type="match status" value="1"/>
</dbReference>
<sequence>MDCFYTENSISGDCLNMVLETMAEAVILVDRENTIRYCNKSCERLSGFSREEIIGKTACDFLRCSNKEDCSLFENGNIHNAECAIQRRDGTLIPIRKSGRVIKKEGKIVGAVETITDMSVEKAHEDKIRELERRLQRHNHMELPDLIGKSSAMQRVFQQIQFAANSQANTLIQGESGTGKELVARAIHTNSDRKDGPFVAVNCSALPENLLESELFGHVKGAFTGAIRDKHGRIERARGGTLFLDEIGDISPLIQVKLLRFMQEKEFEPVGDSTPIQSDVRIIAATNRDLDRLVEEELFREDFYYRLKVFPLYIPPLRERRDDIPFLINHFIEKYNRYTGKKIRGITDNALEFLLSYSWRGNVRELENAIEHAFVTAEGAHIDIFNIPMDIRKKGLGGTSKPTPGTARPDKERVEAALRQYGGNKNAVAEHFSVNRSTLWRWMKKYELL</sequence>
<dbReference type="GO" id="GO:0006355">
    <property type="term" value="P:regulation of DNA-templated transcription"/>
    <property type="evidence" value="ECO:0007669"/>
    <property type="project" value="InterPro"/>
</dbReference>
<feature type="domain" description="PAS" evidence="6">
    <location>
        <begin position="11"/>
        <end position="57"/>
    </location>
</feature>
<dbReference type="InterPro" id="IPR002197">
    <property type="entry name" value="HTH_Fis"/>
</dbReference>
<keyword evidence="3" id="KW-0805">Transcription regulation</keyword>
<dbReference type="Gene3D" id="3.40.50.300">
    <property type="entry name" value="P-loop containing nucleotide triphosphate hydrolases"/>
    <property type="match status" value="1"/>
</dbReference>
<evidence type="ECO:0000256" key="1">
    <source>
        <dbReference type="ARBA" id="ARBA00022741"/>
    </source>
</evidence>
<dbReference type="Gene3D" id="3.30.450.20">
    <property type="entry name" value="PAS domain"/>
    <property type="match status" value="1"/>
</dbReference>
<dbReference type="EMBL" id="ASJR01000002">
    <property type="protein sequence ID" value="ERP39203.1"/>
    <property type="molecule type" value="Genomic_DNA"/>
</dbReference>
<dbReference type="InterPro" id="IPR058031">
    <property type="entry name" value="AAA_lid_NorR"/>
</dbReference>
<comment type="caution">
    <text evidence="7">The sequence shown here is derived from an EMBL/GenBank/DDBJ whole genome shotgun (WGS) entry which is preliminary data.</text>
</comment>
<keyword evidence="2" id="KW-0067">ATP-binding</keyword>
<dbReference type="InterPro" id="IPR035965">
    <property type="entry name" value="PAS-like_dom_sf"/>
</dbReference>
<evidence type="ECO:0000313" key="8">
    <source>
        <dbReference type="Proteomes" id="UP000017148"/>
    </source>
</evidence>
<dbReference type="GO" id="GO:0043565">
    <property type="term" value="F:sequence-specific DNA binding"/>
    <property type="evidence" value="ECO:0007669"/>
    <property type="project" value="InterPro"/>
</dbReference>
<dbReference type="Gene3D" id="1.10.10.60">
    <property type="entry name" value="Homeodomain-like"/>
    <property type="match status" value="1"/>
</dbReference>
<keyword evidence="1" id="KW-0547">Nucleotide-binding</keyword>
<dbReference type="Pfam" id="PF00158">
    <property type="entry name" value="Sigma54_activat"/>
    <property type="match status" value="1"/>
</dbReference>
<dbReference type="eggNOG" id="COG3829">
    <property type="taxonomic scope" value="Bacteria"/>
</dbReference>
<keyword evidence="8" id="KW-1185">Reference proteome</keyword>
<dbReference type="PATRIC" id="fig|1313304.3.peg.355"/>
<evidence type="ECO:0000256" key="4">
    <source>
        <dbReference type="ARBA" id="ARBA00023163"/>
    </source>
</evidence>
<dbReference type="PROSITE" id="PS50112">
    <property type="entry name" value="PAS"/>
    <property type="match status" value="1"/>
</dbReference>
<dbReference type="InterPro" id="IPR000014">
    <property type="entry name" value="PAS"/>
</dbReference>
<dbReference type="CDD" id="cd00130">
    <property type="entry name" value="PAS"/>
    <property type="match status" value="1"/>
</dbReference>
<dbReference type="RefSeq" id="WP_022635916.1">
    <property type="nucleotide sequence ID" value="NZ_ASJR01000002.1"/>
</dbReference>
<dbReference type="PANTHER" id="PTHR32071:SF57">
    <property type="entry name" value="C4-DICARBOXYLATE TRANSPORT TRANSCRIPTIONAL REGULATORY PROTEIN DCTD"/>
    <property type="match status" value="1"/>
</dbReference>
<evidence type="ECO:0000256" key="2">
    <source>
        <dbReference type="ARBA" id="ARBA00022840"/>
    </source>
</evidence>
<dbReference type="InterPro" id="IPR002078">
    <property type="entry name" value="Sigma_54_int"/>
</dbReference>
<dbReference type="FunFam" id="3.40.50.300:FF:000006">
    <property type="entry name" value="DNA-binding transcriptional regulator NtrC"/>
    <property type="match status" value="1"/>
</dbReference>
<dbReference type="AlphaFoldDB" id="U7DCA1"/>
<dbReference type="SMART" id="SM00091">
    <property type="entry name" value="PAS"/>
    <property type="match status" value="1"/>
</dbReference>
<evidence type="ECO:0000259" key="5">
    <source>
        <dbReference type="PROSITE" id="PS50045"/>
    </source>
</evidence>
<dbReference type="SMART" id="SM00382">
    <property type="entry name" value="AAA"/>
    <property type="match status" value="1"/>
</dbReference>
<accession>U7DCA1</accession>
<dbReference type="SUPFAM" id="SSF55785">
    <property type="entry name" value="PYP-like sensor domain (PAS domain)"/>
    <property type="match status" value="1"/>
</dbReference>
<feature type="domain" description="Sigma-54 factor interaction" evidence="5">
    <location>
        <begin position="146"/>
        <end position="375"/>
    </location>
</feature>
<dbReference type="Pfam" id="PF25601">
    <property type="entry name" value="AAA_lid_14"/>
    <property type="match status" value="1"/>
</dbReference>
<gene>
    <name evidence="7" type="ORF">CALK_0373</name>
</gene>
<dbReference type="CDD" id="cd00009">
    <property type="entry name" value="AAA"/>
    <property type="match status" value="1"/>
</dbReference>